<organism evidence="2 3">
    <name type="scientific">Sphingobacterium spiritivorum</name>
    <name type="common">Flavobacterium spiritivorum</name>
    <dbReference type="NCBI Taxonomy" id="258"/>
    <lineage>
        <taxon>Bacteria</taxon>
        <taxon>Pseudomonadati</taxon>
        <taxon>Bacteroidota</taxon>
        <taxon>Sphingobacteriia</taxon>
        <taxon>Sphingobacteriales</taxon>
        <taxon>Sphingobacteriaceae</taxon>
        <taxon>Sphingobacterium</taxon>
    </lineage>
</organism>
<reference evidence="2 3" key="1">
    <citation type="submission" date="2018-06" db="EMBL/GenBank/DDBJ databases">
        <authorList>
            <consortium name="Pathogen Informatics"/>
            <person name="Doyle S."/>
        </authorList>
    </citation>
    <scope>NUCLEOTIDE SEQUENCE [LARGE SCALE GENOMIC DNA]</scope>
    <source>
        <strain evidence="2 3">NCTC11388</strain>
    </source>
</reference>
<protein>
    <submittedName>
        <fullName evidence="2">Uncharacterized protein</fullName>
    </submittedName>
</protein>
<evidence type="ECO:0000313" key="3">
    <source>
        <dbReference type="Proteomes" id="UP000254893"/>
    </source>
</evidence>
<sequence length="139" mass="16498">MNKEQLTVKLKGNIFDKKGILIYTLFSLLVMLPFGYFFYAKGYDMLFQLFGFMLTGPVSIVLIVLLFAIVYYVAIMLFNFLMKPVLTLSVVNKSLEIRSKRQFYRIPLYSIRIVKAVIRNKRWDRLSIITEKNHSYQYR</sequence>
<dbReference type="EMBL" id="UGYW01000002">
    <property type="protein sequence ID" value="SUJ28817.1"/>
    <property type="molecule type" value="Genomic_DNA"/>
</dbReference>
<keyword evidence="1" id="KW-0812">Transmembrane</keyword>
<accession>A0A380CVT5</accession>
<keyword evidence="1" id="KW-1133">Transmembrane helix</keyword>
<proteinExistence type="predicted"/>
<keyword evidence="1" id="KW-0472">Membrane</keyword>
<dbReference type="RefSeq" id="WP_258862505.1">
    <property type="nucleotide sequence ID" value="NZ_UGYW01000002.1"/>
</dbReference>
<dbReference type="AlphaFoldDB" id="A0A380CVT5"/>
<dbReference type="Proteomes" id="UP000254893">
    <property type="component" value="Unassembled WGS sequence"/>
</dbReference>
<name>A0A380CVT5_SPHSI</name>
<feature type="transmembrane region" description="Helical" evidence="1">
    <location>
        <begin position="20"/>
        <end position="39"/>
    </location>
</feature>
<evidence type="ECO:0000313" key="2">
    <source>
        <dbReference type="EMBL" id="SUJ28817.1"/>
    </source>
</evidence>
<feature type="transmembrane region" description="Helical" evidence="1">
    <location>
        <begin position="45"/>
        <end position="74"/>
    </location>
</feature>
<evidence type="ECO:0000256" key="1">
    <source>
        <dbReference type="SAM" id="Phobius"/>
    </source>
</evidence>
<gene>
    <name evidence="2" type="ORF">NCTC11388_04457</name>
</gene>